<feature type="compositionally biased region" description="Basic and acidic residues" evidence="6">
    <location>
        <begin position="136"/>
        <end position="160"/>
    </location>
</feature>
<dbReference type="InterPro" id="IPR000456">
    <property type="entry name" value="Ribosomal_bL17"/>
</dbReference>
<comment type="caution">
    <text evidence="7">The sequence shown here is derived from an EMBL/GenBank/DDBJ whole genome shotgun (WGS) entry which is preliminary data.</text>
</comment>
<keyword evidence="3 4" id="KW-0687">Ribonucleoprotein</keyword>
<dbReference type="GO" id="GO:0003735">
    <property type="term" value="F:structural constituent of ribosome"/>
    <property type="evidence" value="ECO:0007669"/>
    <property type="project" value="InterPro"/>
</dbReference>
<dbReference type="FunFam" id="3.90.1030.10:FF:000001">
    <property type="entry name" value="50S ribosomal protein L17"/>
    <property type="match status" value="1"/>
</dbReference>
<name>A0A1F5YHQ1_9BACT</name>
<evidence type="ECO:0000256" key="5">
    <source>
        <dbReference type="RuleBase" id="RU000660"/>
    </source>
</evidence>
<evidence type="ECO:0000256" key="4">
    <source>
        <dbReference type="HAMAP-Rule" id="MF_01368"/>
    </source>
</evidence>
<evidence type="ECO:0000313" key="7">
    <source>
        <dbReference type="EMBL" id="OGF99582.1"/>
    </source>
</evidence>
<keyword evidence="2 4" id="KW-0689">Ribosomal protein</keyword>
<dbReference type="PROSITE" id="PS01167">
    <property type="entry name" value="RIBOSOMAL_L17"/>
    <property type="match status" value="1"/>
</dbReference>
<evidence type="ECO:0000256" key="1">
    <source>
        <dbReference type="ARBA" id="ARBA00008777"/>
    </source>
</evidence>
<accession>A0A1F5YHQ1</accession>
<dbReference type="Gene3D" id="3.90.1030.10">
    <property type="entry name" value="Ribosomal protein L17"/>
    <property type="match status" value="1"/>
</dbReference>
<dbReference type="HAMAP" id="MF_01368">
    <property type="entry name" value="Ribosomal_bL17"/>
    <property type="match status" value="1"/>
</dbReference>
<dbReference type="InterPro" id="IPR047859">
    <property type="entry name" value="Ribosomal_bL17_CS"/>
</dbReference>
<dbReference type="AlphaFoldDB" id="A0A1F5YHQ1"/>
<organism evidence="7 8">
    <name type="scientific">Candidatus Glassbacteria bacterium GWA2_58_10</name>
    <dbReference type="NCBI Taxonomy" id="1817865"/>
    <lineage>
        <taxon>Bacteria</taxon>
        <taxon>Candidatus Glassiibacteriota</taxon>
    </lineage>
</organism>
<protein>
    <recommendedName>
        <fullName evidence="4">Large ribosomal subunit protein bL17</fullName>
    </recommendedName>
</protein>
<dbReference type="Pfam" id="PF01196">
    <property type="entry name" value="Ribosomal_L17"/>
    <property type="match status" value="1"/>
</dbReference>
<proteinExistence type="inferred from homology"/>
<dbReference type="NCBIfam" id="TIGR00059">
    <property type="entry name" value="L17"/>
    <property type="match status" value="1"/>
</dbReference>
<feature type="compositionally biased region" description="Low complexity" evidence="6">
    <location>
        <begin position="161"/>
        <end position="170"/>
    </location>
</feature>
<evidence type="ECO:0000256" key="3">
    <source>
        <dbReference type="ARBA" id="ARBA00023274"/>
    </source>
</evidence>
<dbReference type="EMBL" id="MFIV01000017">
    <property type="protein sequence ID" value="OGF99582.1"/>
    <property type="molecule type" value="Genomic_DNA"/>
</dbReference>
<dbReference type="PANTHER" id="PTHR14413:SF16">
    <property type="entry name" value="LARGE RIBOSOMAL SUBUNIT PROTEIN BL17M"/>
    <property type="match status" value="1"/>
</dbReference>
<feature type="compositionally biased region" description="Basic residues" evidence="6">
    <location>
        <begin position="124"/>
        <end position="135"/>
    </location>
</feature>
<sequence length="196" mass="22263">MRHNKKGRALNRSQSHRRWLLSNLITSLFLHEKIRTTVAKAKEARPLAEKLITFAKRGDLHARRQVLRFIRDKEVVSKLFEKLGLRFKERPGGYTRILRLNSRVGDNAPMALLELMPDEAAHKGGAKKRRRRSKKKTAEEAHAHAHETGQPHEHAEHEAPAAETAAADTAVVEEEVKGEEKAAESKPQKGEEEKKD</sequence>
<dbReference type="InterPro" id="IPR036373">
    <property type="entry name" value="Ribosomal_bL17_sf"/>
</dbReference>
<feature type="compositionally biased region" description="Basic and acidic residues" evidence="6">
    <location>
        <begin position="174"/>
        <end position="196"/>
    </location>
</feature>
<reference evidence="7 8" key="1">
    <citation type="journal article" date="2016" name="Nat. Commun.">
        <title>Thousands of microbial genomes shed light on interconnected biogeochemical processes in an aquifer system.</title>
        <authorList>
            <person name="Anantharaman K."/>
            <person name="Brown C.T."/>
            <person name="Hug L.A."/>
            <person name="Sharon I."/>
            <person name="Castelle C.J."/>
            <person name="Probst A.J."/>
            <person name="Thomas B.C."/>
            <person name="Singh A."/>
            <person name="Wilkins M.J."/>
            <person name="Karaoz U."/>
            <person name="Brodie E.L."/>
            <person name="Williams K.H."/>
            <person name="Hubbard S.S."/>
            <person name="Banfield J.F."/>
        </authorList>
    </citation>
    <scope>NUCLEOTIDE SEQUENCE [LARGE SCALE GENOMIC DNA]</scope>
</reference>
<comment type="similarity">
    <text evidence="1 4 5">Belongs to the bacterial ribosomal protein bL17 family.</text>
</comment>
<dbReference type="Proteomes" id="UP000176992">
    <property type="component" value="Unassembled WGS sequence"/>
</dbReference>
<evidence type="ECO:0000256" key="6">
    <source>
        <dbReference type="SAM" id="MobiDB-lite"/>
    </source>
</evidence>
<gene>
    <name evidence="4" type="primary">rplQ</name>
    <name evidence="7" type="ORF">A2Z86_08415</name>
</gene>
<dbReference type="PANTHER" id="PTHR14413">
    <property type="entry name" value="RIBOSOMAL PROTEIN L17"/>
    <property type="match status" value="1"/>
</dbReference>
<comment type="subunit">
    <text evidence="4">Part of the 50S ribosomal subunit. Contacts protein L32.</text>
</comment>
<dbReference type="GO" id="GO:0006412">
    <property type="term" value="P:translation"/>
    <property type="evidence" value="ECO:0007669"/>
    <property type="project" value="UniProtKB-UniRule"/>
</dbReference>
<evidence type="ECO:0000313" key="8">
    <source>
        <dbReference type="Proteomes" id="UP000176992"/>
    </source>
</evidence>
<dbReference type="SUPFAM" id="SSF64263">
    <property type="entry name" value="Prokaryotic ribosomal protein L17"/>
    <property type="match status" value="1"/>
</dbReference>
<dbReference type="GO" id="GO:0022625">
    <property type="term" value="C:cytosolic large ribosomal subunit"/>
    <property type="evidence" value="ECO:0007669"/>
    <property type="project" value="TreeGrafter"/>
</dbReference>
<feature type="region of interest" description="Disordered" evidence="6">
    <location>
        <begin position="115"/>
        <end position="196"/>
    </location>
</feature>
<evidence type="ECO:0000256" key="2">
    <source>
        <dbReference type="ARBA" id="ARBA00022980"/>
    </source>
</evidence>